<feature type="region of interest" description="Disordered" evidence="2">
    <location>
        <begin position="229"/>
        <end position="369"/>
    </location>
</feature>
<feature type="compositionally biased region" description="Polar residues" evidence="2">
    <location>
        <begin position="278"/>
        <end position="291"/>
    </location>
</feature>
<dbReference type="Proteomes" id="UP000515135">
    <property type="component" value="Unplaced"/>
</dbReference>
<dbReference type="AlphaFoldDB" id="A0A6P4XBV0"/>
<organism evidence="3 4">
    <name type="scientific">Branchiostoma belcheri</name>
    <name type="common">Amphioxus</name>
    <dbReference type="NCBI Taxonomy" id="7741"/>
    <lineage>
        <taxon>Eukaryota</taxon>
        <taxon>Metazoa</taxon>
        <taxon>Chordata</taxon>
        <taxon>Cephalochordata</taxon>
        <taxon>Leptocardii</taxon>
        <taxon>Amphioxiformes</taxon>
        <taxon>Branchiostomatidae</taxon>
        <taxon>Branchiostoma</taxon>
    </lineage>
</organism>
<feature type="coiled-coil region" evidence="1">
    <location>
        <begin position="539"/>
        <end position="657"/>
    </location>
</feature>
<keyword evidence="1" id="KW-0175">Coiled coil</keyword>
<evidence type="ECO:0000313" key="3">
    <source>
        <dbReference type="Proteomes" id="UP000515135"/>
    </source>
</evidence>
<feature type="compositionally biased region" description="Basic and acidic residues" evidence="2">
    <location>
        <begin position="267"/>
        <end position="277"/>
    </location>
</feature>
<evidence type="ECO:0000256" key="1">
    <source>
        <dbReference type="SAM" id="Coils"/>
    </source>
</evidence>
<feature type="region of interest" description="Disordered" evidence="2">
    <location>
        <begin position="56"/>
        <end position="76"/>
    </location>
</feature>
<feature type="region of interest" description="Disordered" evidence="2">
    <location>
        <begin position="902"/>
        <end position="940"/>
    </location>
</feature>
<feature type="compositionally biased region" description="Basic and acidic residues" evidence="2">
    <location>
        <begin position="297"/>
        <end position="369"/>
    </location>
</feature>
<reference evidence="4" key="1">
    <citation type="submission" date="2025-08" db="UniProtKB">
        <authorList>
            <consortium name="RefSeq"/>
        </authorList>
    </citation>
    <scope>IDENTIFICATION</scope>
    <source>
        <tissue evidence="4">Gonad</tissue>
    </source>
</reference>
<sequence>MKKSELDIPPPATPVIIQLYEDLGEQLLDIVEEKCGGDHRIVAGVCPNLTEAKRTADGKNAGKSLRKNGQRLSTTSTECKLPSVEGGFTQKIRLKDDINADFASSYEKETIEIPPENFKTTFNTMEGKFPPRTRPDKKTNASKLKTTAQMNARKPQGGGRVGATLPKITVTSEAANNNSFKGGCSVRTRQLQKNTSNKRTTEKTGAHLSVSVPNSHLEDKCNTVNQMSRKMTKSLDNNKRVSPRDGVRNNNLSEDKTVKVTTIPHKKSNEIKSEVKTSQKTTDSSIDNGNIANAHKNNTEKKTQEVPTEKAGHSKDATKTNDTRPPELNKNVKDTESSDVLEKKNKEIARTNDGANKPRVDTKKTTTDVHVEKKWKLEVDTSQFSEKENNSVPPESTVDHKDAACTSKHVVFKVGPPSTTRPTEENTRAEKTLNKSKENIKQKKKTATKPITNKAKTDGTKEGETEKSGRDSPKQKKNLRLCEVVKQGDRSVPKYRDIHQNVKEKRHGNREALEVTSMQCEELKEANMYLTKILGVEKNARTIQLIDQLQRHQKTLEAELEEARRKEAHAQERAEKAEKHVNEISQQVEQVRRSRDKTLGEKEQLLKEVEKERKAFEKVRQHVDSVGKMRQRAHQVKENALRQRNKLAKEIEAERAKMSAMLLAMKEVNTQKFNAERRRLNMVRMKNKLAKERDEERARLRELHDTIEEMKKEKEEAVKQKYKALKQRDLARTTCRKLNGELKELRDSVDSLNESGCYVLETSERLTVMENTRRPHPGTTNPKNPRSTFPSIDNKLPKRGLKSKAPHPGVAKTKNPAKLPKINQTQAAVGAVPSPMRGGFPSVHRTRPVQYDQWSPAFSHDVTENDVYDWGFYDDEHLAHQDLTRSYMQYADLQATGHQRALVNRPPHGGQWKKYPTGETLAPHSRLRPPTISDNGFHSNADVNYEESDFATSSTTESGSHGNTVDRQVSAHLQGLSSDPRAHVTDYHGNTMIDRQVSAHLCHWDCDCARNNVGQSESAKLPVIESAQLYRPSAITSSKVDRIKFPEL</sequence>
<gene>
    <name evidence="4" type="primary">LOC109461928</name>
</gene>
<keyword evidence="3" id="KW-1185">Reference proteome</keyword>
<feature type="region of interest" description="Disordered" evidence="2">
    <location>
        <begin position="771"/>
        <end position="816"/>
    </location>
</feature>
<name>A0A6P4XBV0_BRABE</name>
<feature type="compositionally biased region" description="Polar residues" evidence="2">
    <location>
        <begin position="778"/>
        <end position="791"/>
    </location>
</feature>
<evidence type="ECO:0000256" key="2">
    <source>
        <dbReference type="SAM" id="MobiDB-lite"/>
    </source>
</evidence>
<dbReference type="RefSeq" id="XP_019613970.1">
    <property type="nucleotide sequence ID" value="XM_019758411.1"/>
</dbReference>
<accession>A0A6P4XBV0</accession>
<dbReference type="KEGG" id="bbel:109461928"/>
<dbReference type="GeneID" id="109461928"/>
<feature type="region of interest" description="Disordered" evidence="2">
    <location>
        <begin position="413"/>
        <end position="477"/>
    </location>
</feature>
<evidence type="ECO:0000313" key="4">
    <source>
        <dbReference type="RefSeq" id="XP_019613970.1"/>
    </source>
</evidence>
<feature type="region of interest" description="Disordered" evidence="2">
    <location>
        <begin position="120"/>
        <end position="140"/>
    </location>
</feature>
<feature type="coiled-coil region" evidence="1">
    <location>
        <begin position="686"/>
        <end position="755"/>
    </location>
</feature>
<feature type="compositionally biased region" description="Basic and acidic residues" evidence="2">
    <location>
        <begin position="422"/>
        <end position="441"/>
    </location>
</feature>
<proteinExistence type="predicted"/>
<dbReference type="OrthoDB" id="10340918at2759"/>
<feature type="compositionally biased region" description="Basic and acidic residues" evidence="2">
    <location>
        <begin position="236"/>
        <end position="258"/>
    </location>
</feature>
<feature type="compositionally biased region" description="Basic and acidic residues" evidence="2">
    <location>
        <begin position="455"/>
        <end position="474"/>
    </location>
</feature>
<protein>
    <submittedName>
        <fullName evidence="4">Nucleoprotein TPR-like</fullName>
    </submittedName>
</protein>